<evidence type="ECO:0000313" key="4">
    <source>
        <dbReference type="Proteomes" id="UP001597389"/>
    </source>
</evidence>
<evidence type="ECO:0000313" key="3">
    <source>
        <dbReference type="EMBL" id="MFD2159231.1"/>
    </source>
</evidence>
<name>A0ABW4ZBK7_9BACT</name>
<comment type="caution">
    <text evidence="3">The sequence shown here is derived from an EMBL/GenBank/DDBJ whole genome shotgun (WGS) entry which is preliminary data.</text>
</comment>
<sequence length="138" mass="15280">MNYYVKRTLQILAILSSVVIAGIYIYIQTLPPPPRWTTEVGKAEILQEALDNGMATEATTSAGEKVYFIGSTKYMAPHSFEELHFSHMEGMNKHAKPGTGTTYIPNKKEFPDLTITIIPPSEATSKDTGKENQTATEQ</sequence>
<accession>A0ABW4ZBK7</accession>
<keyword evidence="2" id="KW-0812">Transmembrane</keyword>
<proteinExistence type="predicted"/>
<evidence type="ECO:0000256" key="1">
    <source>
        <dbReference type="SAM" id="MobiDB-lite"/>
    </source>
</evidence>
<dbReference type="RefSeq" id="WP_377088536.1">
    <property type="nucleotide sequence ID" value="NZ_JBHSJL010000014.1"/>
</dbReference>
<dbReference type="EMBL" id="JBHUJB010000040">
    <property type="protein sequence ID" value="MFD2159231.1"/>
    <property type="molecule type" value="Genomic_DNA"/>
</dbReference>
<evidence type="ECO:0000256" key="2">
    <source>
        <dbReference type="SAM" id="Phobius"/>
    </source>
</evidence>
<feature type="transmembrane region" description="Helical" evidence="2">
    <location>
        <begin position="9"/>
        <end position="27"/>
    </location>
</feature>
<protein>
    <submittedName>
        <fullName evidence="3">Uncharacterized protein</fullName>
    </submittedName>
</protein>
<feature type="region of interest" description="Disordered" evidence="1">
    <location>
        <begin position="118"/>
        <end position="138"/>
    </location>
</feature>
<dbReference type="Proteomes" id="UP001597389">
    <property type="component" value="Unassembled WGS sequence"/>
</dbReference>
<gene>
    <name evidence="3" type="ORF">ACFSW8_10005</name>
</gene>
<organism evidence="3 4">
    <name type="scientific">Rubritalea tangerina</name>
    <dbReference type="NCBI Taxonomy" id="430798"/>
    <lineage>
        <taxon>Bacteria</taxon>
        <taxon>Pseudomonadati</taxon>
        <taxon>Verrucomicrobiota</taxon>
        <taxon>Verrucomicrobiia</taxon>
        <taxon>Verrucomicrobiales</taxon>
        <taxon>Rubritaleaceae</taxon>
        <taxon>Rubritalea</taxon>
    </lineage>
</organism>
<reference evidence="4" key="1">
    <citation type="journal article" date="2019" name="Int. J. Syst. Evol. Microbiol.">
        <title>The Global Catalogue of Microorganisms (GCM) 10K type strain sequencing project: providing services to taxonomists for standard genome sequencing and annotation.</title>
        <authorList>
            <consortium name="The Broad Institute Genomics Platform"/>
            <consortium name="The Broad Institute Genome Sequencing Center for Infectious Disease"/>
            <person name="Wu L."/>
            <person name="Ma J."/>
        </authorList>
    </citation>
    <scope>NUCLEOTIDE SEQUENCE [LARGE SCALE GENOMIC DNA]</scope>
    <source>
        <strain evidence="4">CCUG 57942</strain>
    </source>
</reference>
<keyword evidence="2" id="KW-1133">Transmembrane helix</keyword>
<keyword evidence="4" id="KW-1185">Reference proteome</keyword>
<keyword evidence="2" id="KW-0472">Membrane</keyword>